<feature type="domain" description="Flavoprotein" evidence="7">
    <location>
        <begin position="8"/>
        <end position="179"/>
    </location>
</feature>
<keyword evidence="3 5" id="KW-0288">FMN</keyword>
<dbReference type="RefSeq" id="WP_344517645.1">
    <property type="nucleotide sequence ID" value="NZ_BAAATU010000076.1"/>
</dbReference>
<dbReference type="SUPFAM" id="SSF52507">
    <property type="entry name" value="Homo-oligomeric flavin-containing Cys decarboxylases, HFCD"/>
    <property type="match status" value="1"/>
</dbReference>
<evidence type="ECO:0000256" key="5">
    <source>
        <dbReference type="HAMAP-Rule" id="MF_01984"/>
    </source>
</evidence>
<feature type="binding site" evidence="5">
    <location>
        <position position="158"/>
    </location>
    <ligand>
        <name>dimethylallyl phosphate</name>
        <dbReference type="ChEBI" id="CHEBI:88052"/>
    </ligand>
</feature>
<dbReference type="GO" id="GO:0106141">
    <property type="term" value="F:flavin prenyltransferase activity"/>
    <property type="evidence" value="ECO:0007669"/>
    <property type="project" value="UniProtKB-EC"/>
</dbReference>
<dbReference type="NCBIfam" id="NF004685">
    <property type="entry name" value="PRK06029.1"/>
    <property type="match status" value="1"/>
</dbReference>
<feature type="binding site" evidence="5">
    <location>
        <position position="42"/>
    </location>
    <ligand>
        <name>FMN</name>
        <dbReference type="ChEBI" id="CHEBI:58210"/>
    </ligand>
</feature>
<dbReference type="Pfam" id="PF02441">
    <property type="entry name" value="Flavoprotein"/>
    <property type="match status" value="1"/>
</dbReference>
<evidence type="ECO:0000256" key="3">
    <source>
        <dbReference type="ARBA" id="ARBA00022643"/>
    </source>
</evidence>
<comment type="function">
    <text evidence="5">Flavin prenyltransferase that catalyzes the synthesis of the prenylated FMN cofactor (prenyl-FMN) for 4-hydroxy-3-polyprenylbenzoic acid decarboxylase UbiD. The prenyltransferase is metal-independent and links a dimethylallyl moiety from dimethylallyl monophosphate (DMAP) to the flavin N5 and C6 atoms of FMN.</text>
</comment>
<dbReference type="InterPro" id="IPR003382">
    <property type="entry name" value="Flavoprotein"/>
</dbReference>
<comment type="catalytic activity">
    <reaction evidence="5">
        <text>dimethylallyl phosphate + FMNH2 = prenylated FMNH2 + phosphate</text>
        <dbReference type="Rhea" id="RHEA:37743"/>
        <dbReference type="ChEBI" id="CHEBI:43474"/>
        <dbReference type="ChEBI" id="CHEBI:57618"/>
        <dbReference type="ChEBI" id="CHEBI:87467"/>
        <dbReference type="ChEBI" id="CHEBI:88052"/>
        <dbReference type="EC" id="2.5.1.129"/>
    </reaction>
</comment>
<dbReference type="PANTHER" id="PTHR43374:SF1">
    <property type="entry name" value="FLAVIN PRENYLTRANSFERASE PAD1, MITOCHONDRIAL"/>
    <property type="match status" value="1"/>
</dbReference>
<dbReference type="Gene3D" id="3.40.50.1950">
    <property type="entry name" value="Flavin prenyltransferase-like"/>
    <property type="match status" value="1"/>
</dbReference>
<evidence type="ECO:0000256" key="2">
    <source>
        <dbReference type="ARBA" id="ARBA00022630"/>
    </source>
</evidence>
<keyword evidence="1 5" id="KW-0637">Prenyltransferase</keyword>
<name>A0ABW1GIT1_9ACTN</name>
<dbReference type="PANTHER" id="PTHR43374">
    <property type="entry name" value="FLAVIN PRENYLTRANSFERASE"/>
    <property type="match status" value="1"/>
</dbReference>
<sequence length="217" mass="23379">MPPSSPTRLIVGVTGATGAPLAVRLLEILREVPQVETHLVLSTWARSTIEVETPHTSRHCDELADVTHKFGDLGATISSGSFPVAGMVIVPCSMKTLAAVRHGLADNLIARAADVTLKERRPLVLVPRETPLSEIHLENMLALSRMGVRIVPPMPAFYDIPNGISDLVDHIVMRILDQFDLPVGTADIAERWQGLAHTRSHGPMSGDGAGAKGRRSE</sequence>
<evidence type="ECO:0000259" key="7">
    <source>
        <dbReference type="Pfam" id="PF02441"/>
    </source>
</evidence>
<keyword evidence="4 5" id="KW-0808">Transferase</keyword>
<dbReference type="EC" id="2.5.1.129" evidence="5"/>
<dbReference type="InterPro" id="IPR004507">
    <property type="entry name" value="UbiX-like"/>
</dbReference>
<evidence type="ECO:0000256" key="4">
    <source>
        <dbReference type="ARBA" id="ARBA00022679"/>
    </source>
</evidence>
<feature type="binding site" evidence="5">
    <location>
        <position position="128"/>
    </location>
    <ligand>
        <name>FMN</name>
        <dbReference type="ChEBI" id="CHEBI:58210"/>
    </ligand>
</feature>
<gene>
    <name evidence="5" type="primary">ubiX</name>
    <name evidence="8" type="ORF">ACFP1B_14905</name>
</gene>
<feature type="binding site" evidence="5">
    <location>
        <position position="174"/>
    </location>
    <ligand>
        <name>dimethylallyl phosphate</name>
        <dbReference type="ChEBI" id="CHEBI:88052"/>
    </ligand>
</feature>
<evidence type="ECO:0000313" key="8">
    <source>
        <dbReference type="EMBL" id="MFC5914709.1"/>
    </source>
</evidence>
<protein>
    <recommendedName>
        <fullName evidence="5">Flavin prenyltransferase UbiX</fullName>
        <ecNumber evidence="5">2.5.1.129</ecNumber>
    </recommendedName>
</protein>
<accession>A0ABW1GIT1</accession>
<feature type="binding site" evidence="5">
    <location>
        <begin position="93"/>
        <end position="96"/>
    </location>
    <ligand>
        <name>FMN</name>
        <dbReference type="ChEBI" id="CHEBI:58210"/>
    </ligand>
</feature>
<dbReference type="NCBIfam" id="TIGR00421">
    <property type="entry name" value="ubiX_pad"/>
    <property type="match status" value="1"/>
</dbReference>
<evidence type="ECO:0000256" key="1">
    <source>
        <dbReference type="ARBA" id="ARBA00022602"/>
    </source>
</evidence>
<dbReference type="EMBL" id="JBHSPU010000014">
    <property type="protein sequence ID" value="MFC5914709.1"/>
    <property type="molecule type" value="Genomic_DNA"/>
</dbReference>
<comment type="caution">
    <text evidence="5">Lacks conserved residue(s) required for the propagation of feature annotation.</text>
</comment>
<organism evidence="8 9">
    <name type="scientific">Streptomyces pulveraceus</name>
    <dbReference type="NCBI Taxonomy" id="68258"/>
    <lineage>
        <taxon>Bacteria</taxon>
        <taxon>Bacillati</taxon>
        <taxon>Actinomycetota</taxon>
        <taxon>Actinomycetes</taxon>
        <taxon>Kitasatosporales</taxon>
        <taxon>Streptomycetaceae</taxon>
        <taxon>Streptomyces</taxon>
    </lineage>
</organism>
<dbReference type="Proteomes" id="UP001596200">
    <property type="component" value="Unassembled WGS sequence"/>
</dbReference>
<evidence type="ECO:0000256" key="6">
    <source>
        <dbReference type="SAM" id="MobiDB-lite"/>
    </source>
</evidence>
<feature type="binding site" evidence="5">
    <location>
        <begin position="15"/>
        <end position="17"/>
    </location>
    <ligand>
        <name>FMN</name>
        <dbReference type="ChEBI" id="CHEBI:58210"/>
    </ligand>
</feature>
<keyword evidence="2 5" id="KW-0285">Flavoprotein</keyword>
<dbReference type="InterPro" id="IPR036551">
    <property type="entry name" value="Flavin_trans-like"/>
</dbReference>
<dbReference type="HAMAP" id="MF_01984">
    <property type="entry name" value="ubiX_pad"/>
    <property type="match status" value="1"/>
</dbReference>
<reference evidence="9" key="1">
    <citation type="journal article" date="2019" name="Int. J. Syst. Evol. Microbiol.">
        <title>The Global Catalogue of Microorganisms (GCM) 10K type strain sequencing project: providing services to taxonomists for standard genome sequencing and annotation.</title>
        <authorList>
            <consortium name="The Broad Institute Genomics Platform"/>
            <consortium name="The Broad Institute Genome Sequencing Center for Infectious Disease"/>
            <person name="Wu L."/>
            <person name="Ma J."/>
        </authorList>
    </citation>
    <scope>NUCLEOTIDE SEQUENCE [LARGE SCALE GENOMIC DNA]</scope>
    <source>
        <strain evidence="9">JCM 4147</strain>
    </source>
</reference>
<keyword evidence="9" id="KW-1185">Reference proteome</keyword>
<feature type="region of interest" description="Disordered" evidence="6">
    <location>
        <begin position="197"/>
        <end position="217"/>
    </location>
</feature>
<comment type="similarity">
    <text evidence="5">Belongs to the UbiX/PAD1 family.</text>
</comment>
<comment type="caution">
    <text evidence="8">The sequence shown here is derived from an EMBL/GenBank/DDBJ whole genome shotgun (WGS) entry which is preliminary data.</text>
</comment>
<proteinExistence type="inferred from homology"/>
<evidence type="ECO:0000313" key="9">
    <source>
        <dbReference type="Proteomes" id="UP001596200"/>
    </source>
</evidence>